<dbReference type="Pfam" id="PF01938">
    <property type="entry name" value="TRAM"/>
    <property type="match status" value="1"/>
</dbReference>
<dbReference type="Proteomes" id="UP000218615">
    <property type="component" value="Unassembled WGS sequence"/>
</dbReference>
<dbReference type="SUPFAM" id="SSF50249">
    <property type="entry name" value="Nucleic acid-binding proteins"/>
    <property type="match status" value="1"/>
</dbReference>
<evidence type="ECO:0000313" key="2">
    <source>
        <dbReference type="EMBL" id="SNQ61059.1"/>
    </source>
</evidence>
<keyword evidence="3" id="KW-1185">Reference proteome</keyword>
<organism evidence="2 3">
    <name type="scientific">Candidatus Methanoperedens nitratireducens</name>
    <dbReference type="NCBI Taxonomy" id="1392998"/>
    <lineage>
        <taxon>Archaea</taxon>
        <taxon>Methanobacteriati</taxon>
        <taxon>Methanobacteriota</taxon>
        <taxon>Stenosarchaea group</taxon>
        <taxon>Methanomicrobia</taxon>
        <taxon>Methanosarcinales</taxon>
        <taxon>ANME-2 cluster</taxon>
        <taxon>Candidatus Methanoperedentaceae</taxon>
        <taxon>Candidatus Methanoperedens</taxon>
    </lineage>
</organism>
<dbReference type="STRING" id="1392998.ANME2D_01074"/>
<accession>A0A284VPA8</accession>
<dbReference type="InterPro" id="IPR012340">
    <property type="entry name" value="NA-bd_OB-fold"/>
</dbReference>
<feature type="domain" description="TRAM" evidence="1">
    <location>
        <begin position="20"/>
        <end position="78"/>
    </location>
</feature>
<dbReference type="InterPro" id="IPR002792">
    <property type="entry name" value="TRAM_dom"/>
</dbReference>
<reference evidence="3" key="1">
    <citation type="submission" date="2017-06" db="EMBL/GenBank/DDBJ databases">
        <authorList>
            <person name="Cremers G."/>
        </authorList>
    </citation>
    <scope>NUCLEOTIDE SEQUENCE [LARGE SCALE GENOMIC DNA]</scope>
</reference>
<dbReference type="PROSITE" id="PS50926">
    <property type="entry name" value="TRAM"/>
    <property type="match status" value="1"/>
</dbReference>
<evidence type="ECO:0000259" key="1">
    <source>
        <dbReference type="PROSITE" id="PS50926"/>
    </source>
</evidence>
<gene>
    <name evidence="2" type="ORF">MNV_2260002</name>
</gene>
<sequence>MIDELNRGKRLFTEEDKNAPVSAGGVHDVTIEGIAKKGDGIARIEGFVIFVPGTKVGDQVKIKIERVMRKFAIATLDGTNQ</sequence>
<dbReference type="AlphaFoldDB" id="A0A284VPA8"/>
<proteinExistence type="predicted"/>
<dbReference type="Gene3D" id="2.40.50.140">
    <property type="entry name" value="Nucleic acid-binding proteins"/>
    <property type="match status" value="1"/>
</dbReference>
<protein>
    <recommendedName>
        <fullName evidence="1">TRAM domain-containing protein</fullName>
    </recommendedName>
</protein>
<name>A0A284VPA8_9EURY</name>
<evidence type="ECO:0000313" key="3">
    <source>
        <dbReference type="Proteomes" id="UP000218615"/>
    </source>
</evidence>
<dbReference type="EMBL" id="FZMP01000142">
    <property type="protein sequence ID" value="SNQ61059.1"/>
    <property type="molecule type" value="Genomic_DNA"/>
</dbReference>